<gene>
    <name evidence="2" type="ORF">BVL65_05865</name>
</gene>
<dbReference type="Pfam" id="PF06114">
    <property type="entry name" value="Peptidase_M78"/>
    <property type="match status" value="1"/>
</dbReference>
<evidence type="ECO:0000313" key="3">
    <source>
        <dbReference type="Proteomes" id="UP000186260"/>
    </source>
</evidence>
<dbReference type="InterPro" id="IPR010359">
    <property type="entry name" value="IrrE_HExxH"/>
</dbReference>
<dbReference type="EMBL" id="CP019058">
    <property type="protein sequence ID" value="APW19402.1"/>
    <property type="molecule type" value="Genomic_DNA"/>
</dbReference>
<organism evidence="2 3">
    <name type="scientific">Gardnerella swidsinskii</name>
    <dbReference type="NCBI Taxonomy" id="2792979"/>
    <lineage>
        <taxon>Bacteria</taxon>
        <taxon>Bacillati</taxon>
        <taxon>Actinomycetota</taxon>
        <taxon>Actinomycetes</taxon>
        <taxon>Bifidobacteriales</taxon>
        <taxon>Bifidobacteriaceae</taxon>
        <taxon>Gardnerella</taxon>
    </lineage>
</organism>
<dbReference type="Gene3D" id="1.10.10.2910">
    <property type="match status" value="1"/>
</dbReference>
<dbReference type="InterPro" id="IPR052345">
    <property type="entry name" value="Rad_response_metalloprotease"/>
</dbReference>
<sequence length="159" mass="18158">MRLKTIGEDGPTTPPIDVMDIANRLGIKVEVTPKLKNNIDGFILKKKDEDIPTIYVNKNSSSVRQRFTIAHELGHYWKNHVIDKNSEYGYVDFRNEQSSKGTNYDERWANSFAAELLMPAKFLYIVWASNWSIDKIKKSLEVSDAALGNRLTNLGLLKI</sequence>
<accession>A0ABN4V5X5</accession>
<proteinExistence type="predicted"/>
<protein>
    <recommendedName>
        <fullName evidence="1">IrrE N-terminal-like domain-containing protein</fullName>
    </recommendedName>
</protein>
<dbReference type="PANTHER" id="PTHR43236:SF2">
    <property type="entry name" value="BLL0069 PROTEIN"/>
    <property type="match status" value="1"/>
</dbReference>
<feature type="domain" description="IrrE N-terminal-like" evidence="1">
    <location>
        <begin position="22"/>
        <end position="152"/>
    </location>
</feature>
<evidence type="ECO:0000313" key="2">
    <source>
        <dbReference type="EMBL" id="APW19402.1"/>
    </source>
</evidence>
<dbReference type="Proteomes" id="UP000186260">
    <property type="component" value="Chromosome"/>
</dbReference>
<name>A0ABN4V5X5_9BIFI</name>
<reference evidence="3" key="1">
    <citation type="submission" date="2017-01" db="EMBL/GenBank/DDBJ databases">
        <title>Gardnerella vaginalis bacteremia associated with severe acute encephalopathy in a young female patient: Case Report and characterization of the isolate.</title>
        <authorList>
            <person name="Tankovic J."/>
            <person name="Timinskas A."/>
            <person name="Zilnyte M."/>
            <person name="Janulaitiene M."/>
            <person name="Zvirbliene A."/>
            <person name="Pleckaityte M."/>
        </authorList>
    </citation>
    <scope>NUCLEOTIDE SEQUENCE [LARGE SCALE GENOMIC DNA]</scope>
    <source>
        <strain evidence="3">GV37</strain>
    </source>
</reference>
<evidence type="ECO:0000259" key="1">
    <source>
        <dbReference type="Pfam" id="PF06114"/>
    </source>
</evidence>
<keyword evidence="3" id="KW-1185">Reference proteome</keyword>
<dbReference type="PANTHER" id="PTHR43236">
    <property type="entry name" value="ANTITOXIN HIGA1"/>
    <property type="match status" value="1"/>
</dbReference>